<dbReference type="GO" id="GO:0009734">
    <property type="term" value="P:auxin-activated signaling pathway"/>
    <property type="evidence" value="ECO:0007669"/>
    <property type="project" value="UniProtKB-UniRule"/>
</dbReference>
<comment type="caution">
    <text evidence="13">The sequence shown here is derived from an EMBL/GenBank/DDBJ whole genome shotgun (WGS) entry which is preliminary data.</text>
</comment>
<evidence type="ECO:0000256" key="7">
    <source>
        <dbReference type="ARBA" id="ARBA00023163"/>
    </source>
</evidence>
<evidence type="ECO:0000259" key="12">
    <source>
        <dbReference type="PROSITE" id="PS51745"/>
    </source>
</evidence>
<reference evidence="14" key="1">
    <citation type="journal article" date="2019" name="Nat. Commun.">
        <title>The genome of broomcorn millet.</title>
        <authorList>
            <person name="Zou C."/>
            <person name="Miki D."/>
            <person name="Li D."/>
            <person name="Tang Q."/>
            <person name="Xiao L."/>
            <person name="Rajput S."/>
            <person name="Deng P."/>
            <person name="Jia W."/>
            <person name="Huang R."/>
            <person name="Zhang M."/>
            <person name="Sun Y."/>
            <person name="Hu J."/>
            <person name="Fu X."/>
            <person name="Schnable P.S."/>
            <person name="Li F."/>
            <person name="Zhang H."/>
            <person name="Feng B."/>
            <person name="Zhu X."/>
            <person name="Liu R."/>
            <person name="Schnable J.C."/>
            <person name="Zhu J.-K."/>
            <person name="Zhang H."/>
        </authorList>
    </citation>
    <scope>NUCLEOTIDE SEQUENCE [LARGE SCALE GENOMIC DNA]</scope>
</reference>
<accession>A0A3L6RXK8</accession>
<dbReference type="Gene3D" id="3.10.20.90">
    <property type="entry name" value="Phosphatidylinositol 3-kinase Catalytic Subunit, Chain A, domain 1"/>
    <property type="match status" value="1"/>
</dbReference>
<protein>
    <recommendedName>
        <fullName evidence="10">Auxin-responsive protein</fullName>
    </recommendedName>
</protein>
<evidence type="ECO:0000256" key="1">
    <source>
        <dbReference type="ARBA" id="ARBA00002159"/>
    </source>
</evidence>
<dbReference type="InterPro" id="IPR053793">
    <property type="entry name" value="PB1-like"/>
</dbReference>
<dbReference type="GO" id="GO:0006355">
    <property type="term" value="P:regulation of DNA-templated transcription"/>
    <property type="evidence" value="ECO:0007669"/>
    <property type="project" value="InterPro"/>
</dbReference>
<proteinExistence type="inferred from homology"/>
<dbReference type="PANTHER" id="PTHR31734">
    <property type="entry name" value="AUXIN-RESPONSIVE PROTEIN IAA17"/>
    <property type="match status" value="1"/>
</dbReference>
<comment type="subunit">
    <text evidence="4 10">Homodimers and heterodimers.</text>
</comment>
<evidence type="ECO:0000256" key="5">
    <source>
        <dbReference type="ARBA" id="ARBA00022491"/>
    </source>
</evidence>
<evidence type="ECO:0000256" key="10">
    <source>
        <dbReference type="RuleBase" id="RU004549"/>
    </source>
</evidence>
<dbReference type="Proteomes" id="UP000275267">
    <property type="component" value="Unassembled WGS sequence"/>
</dbReference>
<keyword evidence="7 10" id="KW-0804">Transcription</keyword>
<feature type="domain" description="PB1" evidence="12">
    <location>
        <begin position="73"/>
        <end position="163"/>
    </location>
</feature>
<dbReference type="OrthoDB" id="1287782at2759"/>
<dbReference type="InterPro" id="IPR003311">
    <property type="entry name" value="AUX_IAA"/>
</dbReference>
<evidence type="ECO:0000256" key="4">
    <source>
        <dbReference type="ARBA" id="ARBA00011726"/>
    </source>
</evidence>
<comment type="function">
    <text evidence="1 10">Aux/IAA proteins are short-lived transcriptional factors that function as repressors of early auxin response genes at low auxin concentrations.</text>
</comment>
<gene>
    <name evidence="13" type="ORF">C2845_PM09G17480</name>
</gene>
<evidence type="ECO:0000256" key="6">
    <source>
        <dbReference type="ARBA" id="ARBA00023015"/>
    </source>
</evidence>
<dbReference type="GO" id="GO:0005634">
    <property type="term" value="C:nucleus"/>
    <property type="evidence" value="ECO:0007669"/>
    <property type="project" value="UniProtKB-SubCell"/>
</dbReference>
<evidence type="ECO:0000256" key="2">
    <source>
        <dbReference type="ARBA" id="ARBA00004123"/>
    </source>
</evidence>
<dbReference type="PANTHER" id="PTHR31734:SF92">
    <property type="entry name" value="AUXIN-RESPONSIVE PROTEIN IAA23"/>
    <property type="match status" value="1"/>
</dbReference>
<dbReference type="Pfam" id="PF02309">
    <property type="entry name" value="AUX_IAA"/>
    <property type="match status" value="1"/>
</dbReference>
<dbReference type="EMBL" id="PQIB02000006">
    <property type="protein sequence ID" value="RLN11694.1"/>
    <property type="molecule type" value="Genomic_DNA"/>
</dbReference>
<keyword evidence="9 10" id="KW-0927">Auxin signaling pathway</keyword>
<comment type="similarity">
    <text evidence="3 10">Belongs to the Aux/IAA family.</text>
</comment>
<evidence type="ECO:0000256" key="8">
    <source>
        <dbReference type="ARBA" id="ARBA00023242"/>
    </source>
</evidence>
<keyword evidence="6 10" id="KW-0805">Transcription regulation</keyword>
<organism evidence="13 14">
    <name type="scientific">Panicum miliaceum</name>
    <name type="common">Proso millet</name>
    <name type="synonym">Broomcorn millet</name>
    <dbReference type="NCBI Taxonomy" id="4540"/>
    <lineage>
        <taxon>Eukaryota</taxon>
        <taxon>Viridiplantae</taxon>
        <taxon>Streptophyta</taxon>
        <taxon>Embryophyta</taxon>
        <taxon>Tracheophyta</taxon>
        <taxon>Spermatophyta</taxon>
        <taxon>Magnoliopsida</taxon>
        <taxon>Liliopsida</taxon>
        <taxon>Poales</taxon>
        <taxon>Poaceae</taxon>
        <taxon>PACMAD clade</taxon>
        <taxon>Panicoideae</taxon>
        <taxon>Panicodae</taxon>
        <taxon>Paniceae</taxon>
        <taxon>Panicinae</taxon>
        <taxon>Panicum</taxon>
        <taxon>Panicum sect. Panicum</taxon>
    </lineage>
</organism>
<name>A0A3L6RXK8_PANMI</name>
<dbReference type="STRING" id="4540.A0A3L6RXK8"/>
<dbReference type="AlphaFoldDB" id="A0A3L6RXK8"/>
<keyword evidence="14" id="KW-1185">Reference proteome</keyword>
<evidence type="ECO:0000256" key="3">
    <source>
        <dbReference type="ARBA" id="ARBA00006728"/>
    </source>
</evidence>
<dbReference type="InterPro" id="IPR033389">
    <property type="entry name" value="AUX/IAA_dom"/>
</dbReference>
<feature type="region of interest" description="Disordered" evidence="11">
    <location>
        <begin position="29"/>
        <end position="56"/>
    </location>
</feature>
<keyword evidence="5 10" id="KW-0678">Repressor</keyword>
<dbReference type="PROSITE" id="PS51745">
    <property type="entry name" value="PB1"/>
    <property type="match status" value="1"/>
</dbReference>
<evidence type="ECO:0000256" key="11">
    <source>
        <dbReference type="SAM" id="MobiDB-lite"/>
    </source>
</evidence>
<comment type="subcellular location">
    <subcellularLocation>
        <location evidence="2 10">Nucleus</location>
    </subcellularLocation>
</comment>
<evidence type="ECO:0000313" key="14">
    <source>
        <dbReference type="Proteomes" id="UP000275267"/>
    </source>
</evidence>
<evidence type="ECO:0000313" key="13">
    <source>
        <dbReference type="EMBL" id="RLN11694.1"/>
    </source>
</evidence>
<sequence length="423" mass="45659">MSMSSANSAASPAVSGLDYDDTALTLALPGSSSSAADRKRAHADHDKPPSPKARAVGWPPVRAYRRNALRDVAKLVKVAVDGAPYLRKVDLAAHDGYAALLLALHGMFASCLGADSAGRLVDAATGAEYVPTYEDKDGDWMLVGDVPFKMFVDSCKRIRLMKSSEAVNLCKNPNPWLATSSKDIIPMIVVIDRTHMREAVDLSEFVHNKACSGRGLAAQFRQPDVPAHPFLILICGGVSFHCLEDSEVGLMEDDCCGKLGSNGSGKLCAGVAAAWTIYPVKKMAQGLNPKWSVESSQLRIALDETALYLEFPNSFRVYAVRRTILTEVLLKFYRLRSANAECFPLNLALQSEFRLLVAEESLSLIFSGRFAPTALIRPVVFSKGAAGPVPSAVSFRWQCPRIAFGLCLYAAVEQGCPSPKATS</sequence>
<evidence type="ECO:0000256" key="9">
    <source>
        <dbReference type="ARBA" id="ARBA00023294"/>
    </source>
</evidence>
<keyword evidence="8 10" id="KW-0539">Nucleus</keyword>
<dbReference type="SUPFAM" id="SSF54277">
    <property type="entry name" value="CAD &amp; PB1 domains"/>
    <property type="match status" value="1"/>
</dbReference>